<dbReference type="RefSeq" id="WP_073158159.1">
    <property type="nucleotide sequence ID" value="NZ_FMYT01000004.1"/>
</dbReference>
<evidence type="ECO:0000313" key="4">
    <source>
        <dbReference type="EMBL" id="SDF67241.1"/>
    </source>
</evidence>
<evidence type="ECO:0000313" key="5">
    <source>
        <dbReference type="EMBL" id="SET02800.1"/>
    </source>
</evidence>
<evidence type="ECO:0000313" key="11">
    <source>
        <dbReference type="Proteomes" id="UP000324896"/>
    </source>
</evidence>
<dbReference type="STRING" id="54121.SAMN04515653_11167"/>
<dbReference type="GeneID" id="57011985"/>
<evidence type="ECO:0000313" key="10">
    <source>
        <dbReference type="Proteomes" id="UP000295472"/>
    </source>
</evidence>
<dbReference type="Gene3D" id="3.60.21.10">
    <property type="match status" value="1"/>
</dbReference>
<feature type="transmembrane region" description="Helical" evidence="1">
    <location>
        <begin position="7"/>
        <end position="27"/>
    </location>
</feature>
<protein>
    <submittedName>
        <fullName evidence="3">Uncharacterized protein</fullName>
    </submittedName>
</protein>
<dbReference type="EMBL" id="SOEF01000005">
    <property type="protein sequence ID" value="TDX46496.1"/>
    <property type="molecule type" value="Genomic_DNA"/>
</dbReference>
<evidence type="ECO:0000313" key="7">
    <source>
        <dbReference type="Proteomes" id="UP000198612"/>
    </source>
</evidence>
<keyword evidence="1" id="KW-0812">Transmembrane</keyword>
<keyword evidence="8" id="KW-1185">Reference proteome</keyword>
<dbReference type="Proteomes" id="UP000198612">
    <property type="component" value="Unassembled WGS sequence"/>
</dbReference>
<evidence type="ECO:0000313" key="3">
    <source>
        <dbReference type="EMBL" id="SDC29035.1"/>
    </source>
</evidence>
<evidence type="ECO:0000313" key="2">
    <source>
        <dbReference type="EMBL" id="PXV66690.1"/>
    </source>
</evidence>
<reference evidence="7 8" key="1">
    <citation type="submission" date="2016-10" db="EMBL/GenBank/DDBJ databases">
        <authorList>
            <person name="Varghese N."/>
            <person name="Submissions S."/>
        </authorList>
    </citation>
    <scope>NUCLEOTIDE SEQUENCE [LARGE SCALE GENOMIC DNA]</scope>
    <source>
        <strain evidence="3 11">WG10</strain>
        <strain evidence="4 8">WG2</strain>
        <strain evidence="5 7">WG5</strain>
    </source>
</reference>
<dbReference type="Proteomes" id="UP000324896">
    <property type="component" value="Unassembled WGS sequence"/>
</dbReference>
<proteinExistence type="predicted"/>
<dbReference type="AlphaFoldDB" id="A0A1G6KEN5"/>
<evidence type="ECO:0000256" key="1">
    <source>
        <dbReference type="SAM" id="Phobius"/>
    </source>
</evidence>
<dbReference type="EMBL" id="FOHG01000018">
    <property type="protein sequence ID" value="SET02800.1"/>
    <property type="molecule type" value="Genomic_DNA"/>
</dbReference>
<dbReference type="Proteomes" id="UP000199519">
    <property type="component" value="Unassembled WGS sequence"/>
</dbReference>
<evidence type="ECO:0000313" key="6">
    <source>
        <dbReference type="EMBL" id="TDX46496.1"/>
    </source>
</evidence>
<accession>A0A1G6KEN5</accession>
<keyword evidence="1" id="KW-1133">Transmembrane helix</keyword>
<dbReference type="Proteomes" id="UP000247389">
    <property type="component" value="Unassembled WGS sequence"/>
</dbReference>
<dbReference type="EMBL" id="FNBJ01000019">
    <property type="protein sequence ID" value="SDF67241.1"/>
    <property type="molecule type" value="Genomic_DNA"/>
</dbReference>
<name>A0A1G6KEN5_9FIRM</name>
<evidence type="ECO:0000313" key="9">
    <source>
        <dbReference type="Proteomes" id="UP000247389"/>
    </source>
</evidence>
<dbReference type="EMBL" id="QICM01000010">
    <property type="protein sequence ID" value="PXV66690.1"/>
    <property type="molecule type" value="Genomic_DNA"/>
</dbReference>
<gene>
    <name evidence="6" type="ORF">C7954_10511</name>
    <name evidence="2" type="ORF">C8C78_11025</name>
    <name evidence="3" type="ORF">SAMN04488597_10479</name>
    <name evidence="4" type="ORF">SAMN04488598_11926</name>
    <name evidence="5" type="ORF">SAMN04515652_11818</name>
</gene>
<dbReference type="EMBL" id="FMYT01000004">
    <property type="protein sequence ID" value="SDC29035.1"/>
    <property type="molecule type" value="Genomic_DNA"/>
</dbReference>
<organism evidence="3 11">
    <name type="scientific">Halanaerobium congolense</name>
    <dbReference type="NCBI Taxonomy" id="54121"/>
    <lineage>
        <taxon>Bacteria</taxon>
        <taxon>Bacillati</taxon>
        <taxon>Bacillota</taxon>
        <taxon>Clostridia</taxon>
        <taxon>Halanaerobiales</taxon>
        <taxon>Halanaerobiaceae</taxon>
        <taxon>Halanaerobium</taxon>
    </lineage>
</organism>
<dbReference type="Proteomes" id="UP000295472">
    <property type="component" value="Unassembled WGS sequence"/>
</dbReference>
<evidence type="ECO:0000313" key="8">
    <source>
        <dbReference type="Proteomes" id="UP000199519"/>
    </source>
</evidence>
<dbReference type="SUPFAM" id="SSF56300">
    <property type="entry name" value="Metallo-dependent phosphatases"/>
    <property type="match status" value="1"/>
</dbReference>
<reference evidence="2 9" key="2">
    <citation type="submission" date="2018-04" db="EMBL/GenBank/DDBJ databases">
        <title>Subsurface microbial communities from deep shales in Ohio and West Virginia, USA.</title>
        <authorList>
            <person name="Wrighton K."/>
        </authorList>
    </citation>
    <scope>NUCLEOTIDE SEQUENCE [LARGE SCALE GENOMIC DNA]</scope>
    <source>
        <strain evidence="6 10">DSMZ 11287</strain>
        <strain evidence="2 9">MSL28</strain>
    </source>
</reference>
<keyword evidence="1" id="KW-0472">Membrane</keyword>
<sequence>MNKESQYLIVFLTLVLIFTFSLSMIAANTLSIMATSDVYQYLIPYDYMEDNSDPTIGFSKTYSLIEEERVINETYQGEPLNKEIIMNYLEEYGQLILKMFKI</sequence>
<dbReference type="InterPro" id="IPR029052">
    <property type="entry name" value="Metallo-depent_PP-like"/>
</dbReference>